<reference evidence="1" key="1">
    <citation type="submission" date="2021-01" db="EMBL/GenBank/DDBJ databases">
        <authorList>
            <consortium name="Genoscope - CEA"/>
            <person name="William W."/>
        </authorList>
    </citation>
    <scope>NUCLEOTIDE SEQUENCE</scope>
</reference>
<dbReference type="AlphaFoldDB" id="A0A816TUL2"/>
<accession>A0A816TUL2</accession>
<organism evidence="1">
    <name type="scientific">Brassica napus</name>
    <name type="common">Rape</name>
    <dbReference type="NCBI Taxonomy" id="3708"/>
    <lineage>
        <taxon>Eukaryota</taxon>
        <taxon>Viridiplantae</taxon>
        <taxon>Streptophyta</taxon>
        <taxon>Embryophyta</taxon>
        <taxon>Tracheophyta</taxon>
        <taxon>Spermatophyta</taxon>
        <taxon>Magnoliopsida</taxon>
        <taxon>eudicotyledons</taxon>
        <taxon>Gunneridae</taxon>
        <taxon>Pentapetalae</taxon>
        <taxon>rosids</taxon>
        <taxon>malvids</taxon>
        <taxon>Brassicales</taxon>
        <taxon>Brassicaceae</taxon>
        <taxon>Brassiceae</taxon>
        <taxon>Brassica</taxon>
    </lineage>
</organism>
<evidence type="ECO:0000313" key="1">
    <source>
        <dbReference type="EMBL" id="CAF2105724.1"/>
    </source>
</evidence>
<gene>
    <name evidence="1" type="ORF">DARMORV10_C08P03420.1</name>
</gene>
<proteinExistence type="predicted"/>
<sequence>MSSALWRFNCLNRQLWSLSPLFIPDLCVWFLAEDQTSNSCGMWLSRERAFGEDAFESRSSFLSYGTICLCMKCSLVFSPVLTIASRCCPVSKSILGGSRDGSLRVVG</sequence>
<dbReference type="Proteomes" id="UP001295469">
    <property type="component" value="Chromosome C08"/>
</dbReference>
<name>A0A816TUL2_BRANA</name>
<dbReference type="EMBL" id="HG994372">
    <property type="protein sequence ID" value="CAF2105724.1"/>
    <property type="molecule type" value="Genomic_DNA"/>
</dbReference>
<protein>
    <submittedName>
        <fullName evidence="1">(rape) hypothetical protein</fullName>
    </submittedName>
</protein>